<evidence type="ECO:0000313" key="2">
    <source>
        <dbReference type="EMBL" id="CAE10227.1"/>
    </source>
</evidence>
<evidence type="ECO:0000256" key="1">
    <source>
        <dbReference type="ARBA" id="ARBA00010554"/>
    </source>
</evidence>
<dbReference type="Gene3D" id="3.30.70.120">
    <property type="match status" value="1"/>
</dbReference>
<name>Q7MRQ1_WOLSU</name>
<dbReference type="eggNOG" id="COG1993">
    <property type="taxonomic scope" value="Bacteria"/>
</dbReference>
<evidence type="ECO:0000313" key="3">
    <source>
        <dbReference type="Proteomes" id="UP000000422"/>
    </source>
</evidence>
<dbReference type="STRING" id="273121.WS1139"/>
<reference evidence="2 3" key="1">
    <citation type="journal article" date="2003" name="Proc. Natl. Acad. Sci. U.S.A.">
        <title>Complete genome sequence and analysis of Wolinella succinogenes.</title>
        <authorList>
            <person name="Baar C."/>
            <person name="Eppinger M."/>
            <person name="Raddatz G."/>
            <person name="Simon JM."/>
            <person name="Lanz C."/>
            <person name="Klimmek O."/>
            <person name="Nandakumar R."/>
            <person name="Gross R."/>
            <person name="Rosinus A."/>
            <person name="Keller H."/>
            <person name="Jagtap P."/>
            <person name="Linke B."/>
            <person name="Meyer F."/>
            <person name="Lederer H."/>
            <person name="Schuster S.C."/>
        </authorList>
    </citation>
    <scope>NUCLEOTIDE SEQUENCE [LARGE SCALE GENOMIC DNA]</scope>
    <source>
        <strain evidence="3">ATCC 29543 / DSM 1740 / CCUG 13145 / JCM 31913 / LMG 7466 / NCTC 11488 / FDC 602W</strain>
    </source>
</reference>
<comment type="similarity">
    <text evidence="1">Belongs to the UPF0166 family.</text>
</comment>
<protein>
    <submittedName>
        <fullName evidence="2">Uncharacterized protein</fullName>
    </submittedName>
</protein>
<accession>Q7MRQ1</accession>
<gene>
    <name evidence="2" type="ordered locus">WS1139</name>
</gene>
<dbReference type="Pfam" id="PF02641">
    <property type="entry name" value="DUF190"/>
    <property type="match status" value="1"/>
</dbReference>
<organism evidence="3">
    <name type="scientific">Wolinella succinogenes (strain ATCC 29543 / DSM 1740 / CCUG 13145 / JCM 31913 / LMG 7466 / NCTC 11488 / FDC 602W)</name>
    <name type="common">Vibrio succinogenes</name>
    <dbReference type="NCBI Taxonomy" id="273121"/>
    <lineage>
        <taxon>Bacteria</taxon>
        <taxon>Pseudomonadati</taxon>
        <taxon>Campylobacterota</taxon>
        <taxon>Epsilonproteobacteria</taxon>
        <taxon>Campylobacterales</taxon>
        <taxon>Helicobacteraceae</taxon>
        <taxon>Wolinella</taxon>
    </lineage>
</organism>
<dbReference type="RefSeq" id="WP_011139018.1">
    <property type="nucleotide sequence ID" value="NC_005090.1"/>
</dbReference>
<dbReference type="AlphaFoldDB" id="Q7MRQ1"/>
<dbReference type="HOGENOM" id="CLU_168952_0_0_7"/>
<keyword evidence="3" id="KW-1185">Reference proteome</keyword>
<proteinExistence type="inferred from homology"/>
<sequence>MKGYQLTFSTLQSREFQGKRVIDHLAQIAKEEGLGITIMSGAQGRGRDGEWRSASFFELADQPLEAVMNLSEEECERLFRRLEALKMGVFYTKIPIEYGIL</sequence>
<dbReference type="InterPro" id="IPR015867">
    <property type="entry name" value="N-reg_PII/ATP_PRibTrfase_C"/>
</dbReference>
<dbReference type="InterPro" id="IPR011322">
    <property type="entry name" value="N-reg_PII-like_a/b"/>
</dbReference>
<dbReference type="SUPFAM" id="SSF54913">
    <property type="entry name" value="GlnB-like"/>
    <property type="match status" value="1"/>
</dbReference>
<dbReference type="KEGG" id="wsu:WS1139"/>
<dbReference type="EMBL" id="BX571660">
    <property type="protein sequence ID" value="CAE10227.1"/>
    <property type="molecule type" value="Genomic_DNA"/>
</dbReference>
<dbReference type="InterPro" id="IPR003793">
    <property type="entry name" value="UPF0166"/>
</dbReference>
<dbReference type="Proteomes" id="UP000000422">
    <property type="component" value="Chromosome"/>
</dbReference>